<dbReference type="InterPro" id="IPR035940">
    <property type="entry name" value="CAP_sf"/>
</dbReference>
<dbReference type="InterPro" id="IPR014044">
    <property type="entry name" value="CAP_dom"/>
</dbReference>
<dbReference type="GO" id="GO:0005576">
    <property type="term" value="C:extracellular region"/>
    <property type="evidence" value="ECO:0007669"/>
    <property type="project" value="InterPro"/>
</dbReference>
<feature type="domain" description="SCP" evidence="1">
    <location>
        <begin position="6"/>
        <end position="136"/>
    </location>
</feature>
<dbReference type="RefSeq" id="WP_015402673.1">
    <property type="nucleotide sequence ID" value="NC_020304.1"/>
</dbReference>
<name>M1PB59_DESSD</name>
<dbReference type="Pfam" id="PF00188">
    <property type="entry name" value="CAP"/>
    <property type="match status" value="1"/>
</dbReference>
<proteinExistence type="predicted"/>
<dbReference type="HOGENOM" id="CLU_035730_6_3_7"/>
<gene>
    <name evidence="2" type="ordered locus">UWK_00390</name>
</gene>
<dbReference type="Proteomes" id="UP000011721">
    <property type="component" value="Chromosome"/>
</dbReference>
<accession>M1PB59</accession>
<dbReference type="InterPro" id="IPR018244">
    <property type="entry name" value="Allrgn_V5/Tpx1_CS"/>
</dbReference>
<evidence type="ECO:0000259" key="1">
    <source>
        <dbReference type="SMART" id="SM00198"/>
    </source>
</evidence>
<evidence type="ECO:0000313" key="2">
    <source>
        <dbReference type="EMBL" id="AGF76975.1"/>
    </source>
</evidence>
<dbReference type="eggNOG" id="COG2340">
    <property type="taxonomic scope" value="Bacteria"/>
</dbReference>
<dbReference type="EMBL" id="CP003985">
    <property type="protein sequence ID" value="AGF76975.1"/>
    <property type="molecule type" value="Genomic_DNA"/>
</dbReference>
<dbReference type="SMART" id="SM00198">
    <property type="entry name" value="SCP"/>
    <property type="match status" value="1"/>
</dbReference>
<dbReference type="Gene3D" id="3.40.33.10">
    <property type="entry name" value="CAP"/>
    <property type="match status" value="1"/>
</dbReference>
<organism evidence="2 3">
    <name type="scientific">Desulfocapsa sulfexigens (strain DSM 10523 / SB164P1)</name>
    <dbReference type="NCBI Taxonomy" id="1167006"/>
    <lineage>
        <taxon>Bacteria</taxon>
        <taxon>Pseudomonadati</taxon>
        <taxon>Thermodesulfobacteriota</taxon>
        <taxon>Desulfobulbia</taxon>
        <taxon>Desulfobulbales</taxon>
        <taxon>Desulfocapsaceae</taxon>
        <taxon>Desulfocapsa</taxon>
    </lineage>
</organism>
<dbReference type="SUPFAM" id="SSF55797">
    <property type="entry name" value="PR-1-like"/>
    <property type="match status" value="1"/>
</dbReference>
<keyword evidence="3" id="KW-1185">Reference proteome</keyword>
<dbReference type="PRINTS" id="PR00837">
    <property type="entry name" value="V5TPXLIKE"/>
</dbReference>
<dbReference type="KEGG" id="dsf:UWK_00390"/>
<dbReference type="AlphaFoldDB" id="M1PB59"/>
<protein>
    <submittedName>
        <fullName evidence="2">Cysteine-rich secretory protein family</fullName>
    </submittedName>
</protein>
<evidence type="ECO:0000313" key="3">
    <source>
        <dbReference type="Proteomes" id="UP000011721"/>
    </source>
</evidence>
<sequence length="150" mass="16826">MAAPTEESEQWLTAHNYYRKLHGVPSVVWSEKVAASALVHAKTCPSGHSGSRYGENLAWASYDMGIGSTVKMWYDEEALYDYEEPGYIPGVGHFTQVVWKATEEIGCAHISGCRSGKSLRANIWVCQYSPPGNFRRRFPENVLSPLVEKR</sequence>
<dbReference type="STRING" id="1167006.UWK_00390"/>
<reference evidence="3" key="1">
    <citation type="journal article" date="2013" name="Stand. Genomic Sci.">
        <title>Complete genome sequence of Desulfocapsa sulfexigens, a marine deltaproteobacterium specialized in disproportionating inorganic sulfur compounds.</title>
        <authorList>
            <person name="Finster K.W."/>
            <person name="Kjeldsen K.U."/>
            <person name="Kube M."/>
            <person name="Reinhardt R."/>
            <person name="Mussmann M."/>
            <person name="Amann R."/>
            <person name="Schreiber L."/>
        </authorList>
    </citation>
    <scope>NUCLEOTIDE SEQUENCE [LARGE SCALE GENOMIC DNA]</scope>
    <source>
        <strain evidence="3">DSM 10523 / SB164P1</strain>
    </source>
</reference>
<dbReference type="PROSITE" id="PS01009">
    <property type="entry name" value="CRISP_1"/>
    <property type="match status" value="1"/>
</dbReference>
<dbReference type="InterPro" id="IPR001283">
    <property type="entry name" value="CRISP-related"/>
</dbReference>
<dbReference type="PANTHER" id="PTHR10334">
    <property type="entry name" value="CYSTEINE-RICH SECRETORY PROTEIN-RELATED"/>
    <property type="match status" value="1"/>
</dbReference>